<evidence type="ECO:0000313" key="2">
    <source>
        <dbReference type="EMBL" id="CAG8780317.1"/>
    </source>
</evidence>
<accession>A0ABN7VKC2</accession>
<name>A0ABN7VKC2_GIGMA</name>
<feature type="compositionally biased region" description="Basic and acidic residues" evidence="1">
    <location>
        <begin position="20"/>
        <end position="50"/>
    </location>
</feature>
<comment type="caution">
    <text evidence="2">The sequence shown here is derived from an EMBL/GenBank/DDBJ whole genome shotgun (WGS) entry which is preliminary data.</text>
</comment>
<evidence type="ECO:0000313" key="3">
    <source>
        <dbReference type="Proteomes" id="UP000789901"/>
    </source>
</evidence>
<keyword evidence="3" id="KW-1185">Reference proteome</keyword>
<feature type="region of interest" description="Disordered" evidence="1">
    <location>
        <begin position="20"/>
        <end position="56"/>
    </location>
</feature>
<proteinExistence type="predicted"/>
<organism evidence="2 3">
    <name type="scientific">Gigaspora margarita</name>
    <dbReference type="NCBI Taxonomy" id="4874"/>
    <lineage>
        <taxon>Eukaryota</taxon>
        <taxon>Fungi</taxon>
        <taxon>Fungi incertae sedis</taxon>
        <taxon>Mucoromycota</taxon>
        <taxon>Glomeromycotina</taxon>
        <taxon>Glomeromycetes</taxon>
        <taxon>Diversisporales</taxon>
        <taxon>Gigasporaceae</taxon>
        <taxon>Gigaspora</taxon>
    </lineage>
</organism>
<feature type="non-terminal residue" evidence="2">
    <location>
        <position position="1"/>
    </location>
</feature>
<feature type="compositionally biased region" description="Basic and acidic residues" evidence="1">
    <location>
        <begin position="217"/>
        <end position="236"/>
    </location>
</feature>
<feature type="region of interest" description="Disordered" evidence="1">
    <location>
        <begin position="216"/>
        <end position="236"/>
    </location>
</feature>
<dbReference type="EMBL" id="CAJVQB010016519">
    <property type="protein sequence ID" value="CAG8780317.1"/>
    <property type="molecule type" value="Genomic_DNA"/>
</dbReference>
<dbReference type="Proteomes" id="UP000789901">
    <property type="component" value="Unassembled WGS sequence"/>
</dbReference>
<gene>
    <name evidence="2" type="ORF">GMARGA_LOCUS19630</name>
</gene>
<protein>
    <submittedName>
        <fullName evidence="2">4036_t:CDS:1</fullName>
    </submittedName>
</protein>
<reference evidence="2 3" key="1">
    <citation type="submission" date="2021-06" db="EMBL/GenBank/DDBJ databases">
        <authorList>
            <person name="Kallberg Y."/>
            <person name="Tangrot J."/>
            <person name="Rosling A."/>
        </authorList>
    </citation>
    <scope>NUCLEOTIDE SEQUENCE [LARGE SCALE GENOMIC DNA]</scope>
    <source>
        <strain evidence="2 3">120-4 pot B 10/14</strain>
    </source>
</reference>
<evidence type="ECO:0000256" key="1">
    <source>
        <dbReference type="SAM" id="MobiDB-lite"/>
    </source>
</evidence>
<sequence>WIHEQLVSISVNKEARNSEGIHSIERENKEKASAVEQKRKGKEIERKIESNSENQTRVNKMKISELERNKIEKLVPQEITVSSTKTEKENSNKTNCNLYKNELNSERSNLLKSFMLWDLPNQISNRQIVEIVRNIGRVREVQVRHRRNNKTRAEIVIEMSKEKFLEITESIWSLFLNNGKLTRLTPSTNKQRQVLSKESYLAGDKKDIDINSINRENASKESTRRKKLENNSHKVSQEDNIQIIEMSEIRRLLVNITNRLTYIEKERGSIPQRS</sequence>